<feature type="region of interest" description="Disordered" evidence="1">
    <location>
        <begin position="1"/>
        <end position="135"/>
    </location>
</feature>
<proteinExistence type="predicted"/>
<keyword evidence="2" id="KW-1133">Transmembrane helix</keyword>
<sequence length="237" mass="26173">YRNIRDGRIVELRADHQDDPTPATTRDDTSGTNPSNPFRSRPSESDPVQTHSQTNQPENTATRDHTSQSSTSSPNRFYPADDRGDPADATPTSAAAQNDEGSANRLGFRESQEGDPVTTNRNHYGDNYEQSNVGRTSRDIYNVEGNYNSVQDSYNVEKQIGLSAIVFPHSPIFANKEPHEISAPLVSSRPYFTFTIPPGSIWFIALVSILPHYVLLLSRSSYLISDSRYPGALPAAT</sequence>
<gene>
    <name evidence="3" type="ORF">AAF712_015941</name>
</gene>
<comment type="caution">
    <text evidence="3">The sequence shown here is derived from an EMBL/GenBank/DDBJ whole genome shotgun (WGS) entry which is preliminary data.</text>
</comment>
<protein>
    <submittedName>
        <fullName evidence="3">Uncharacterized protein</fullName>
    </submittedName>
</protein>
<organism evidence="3 4">
    <name type="scientific">Marasmius tenuissimus</name>
    <dbReference type="NCBI Taxonomy" id="585030"/>
    <lineage>
        <taxon>Eukaryota</taxon>
        <taxon>Fungi</taxon>
        <taxon>Dikarya</taxon>
        <taxon>Basidiomycota</taxon>
        <taxon>Agaricomycotina</taxon>
        <taxon>Agaricomycetes</taxon>
        <taxon>Agaricomycetidae</taxon>
        <taxon>Agaricales</taxon>
        <taxon>Marasmiineae</taxon>
        <taxon>Marasmiaceae</taxon>
        <taxon>Marasmius</taxon>
    </lineage>
</organism>
<evidence type="ECO:0000256" key="1">
    <source>
        <dbReference type="SAM" id="MobiDB-lite"/>
    </source>
</evidence>
<evidence type="ECO:0000256" key="2">
    <source>
        <dbReference type="SAM" id="Phobius"/>
    </source>
</evidence>
<feature type="compositionally biased region" description="Low complexity" evidence="1">
    <location>
        <begin position="87"/>
        <end position="96"/>
    </location>
</feature>
<evidence type="ECO:0000313" key="3">
    <source>
        <dbReference type="EMBL" id="KAL0057414.1"/>
    </source>
</evidence>
<keyword evidence="2" id="KW-0472">Membrane</keyword>
<dbReference type="EMBL" id="JBBXMP010000547">
    <property type="protein sequence ID" value="KAL0057414.1"/>
    <property type="molecule type" value="Genomic_DNA"/>
</dbReference>
<feature type="compositionally biased region" description="Polar residues" evidence="1">
    <location>
        <begin position="117"/>
        <end position="135"/>
    </location>
</feature>
<dbReference type="Proteomes" id="UP001437256">
    <property type="component" value="Unassembled WGS sequence"/>
</dbReference>
<feature type="compositionally biased region" description="Basic and acidic residues" evidence="1">
    <location>
        <begin position="1"/>
        <end position="29"/>
    </location>
</feature>
<accession>A0ABR2Z8U2</accession>
<feature type="non-terminal residue" evidence="3">
    <location>
        <position position="1"/>
    </location>
</feature>
<keyword evidence="2" id="KW-0812">Transmembrane</keyword>
<evidence type="ECO:0000313" key="4">
    <source>
        <dbReference type="Proteomes" id="UP001437256"/>
    </source>
</evidence>
<reference evidence="3 4" key="1">
    <citation type="submission" date="2024-05" db="EMBL/GenBank/DDBJ databases">
        <title>A draft genome resource for the thread blight pathogen Marasmius tenuissimus strain MS-2.</title>
        <authorList>
            <person name="Yulfo-Soto G.E."/>
            <person name="Baruah I.K."/>
            <person name="Amoako-Attah I."/>
            <person name="Bukari Y."/>
            <person name="Meinhardt L.W."/>
            <person name="Bailey B.A."/>
            <person name="Cohen S.P."/>
        </authorList>
    </citation>
    <scope>NUCLEOTIDE SEQUENCE [LARGE SCALE GENOMIC DNA]</scope>
    <source>
        <strain evidence="3 4">MS-2</strain>
    </source>
</reference>
<feature type="transmembrane region" description="Helical" evidence="2">
    <location>
        <begin position="199"/>
        <end position="218"/>
    </location>
</feature>
<keyword evidence="4" id="KW-1185">Reference proteome</keyword>
<name>A0ABR2Z8U2_9AGAR</name>
<feature type="compositionally biased region" description="Polar residues" evidence="1">
    <location>
        <begin position="46"/>
        <end position="60"/>
    </location>
</feature>